<dbReference type="EMBL" id="AVOT02032572">
    <property type="protein sequence ID" value="MBW0526337.1"/>
    <property type="molecule type" value="Genomic_DNA"/>
</dbReference>
<evidence type="ECO:0000313" key="2">
    <source>
        <dbReference type="Proteomes" id="UP000765509"/>
    </source>
</evidence>
<gene>
    <name evidence="1" type="ORF">O181_066052</name>
</gene>
<name>A0A9Q3EYG9_9BASI</name>
<comment type="caution">
    <text evidence="1">The sequence shown here is derived from an EMBL/GenBank/DDBJ whole genome shotgun (WGS) entry which is preliminary data.</text>
</comment>
<protein>
    <submittedName>
        <fullName evidence="1">Uncharacterized protein</fullName>
    </submittedName>
</protein>
<accession>A0A9Q3EYG9</accession>
<evidence type="ECO:0000313" key="1">
    <source>
        <dbReference type="EMBL" id="MBW0526337.1"/>
    </source>
</evidence>
<organism evidence="1 2">
    <name type="scientific">Austropuccinia psidii MF-1</name>
    <dbReference type="NCBI Taxonomy" id="1389203"/>
    <lineage>
        <taxon>Eukaryota</taxon>
        <taxon>Fungi</taxon>
        <taxon>Dikarya</taxon>
        <taxon>Basidiomycota</taxon>
        <taxon>Pucciniomycotina</taxon>
        <taxon>Pucciniomycetes</taxon>
        <taxon>Pucciniales</taxon>
        <taxon>Sphaerophragmiaceae</taxon>
        <taxon>Austropuccinia</taxon>
    </lineage>
</organism>
<proteinExistence type="predicted"/>
<reference evidence="1" key="1">
    <citation type="submission" date="2021-03" db="EMBL/GenBank/DDBJ databases">
        <title>Draft genome sequence of rust myrtle Austropuccinia psidii MF-1, a brazilian biotype.</title>
        <authorList>
            <person name="Quecine M.C."/>
            <person name="Pachon D.M.R."/>
            <person name="Bonatelli M.L."/>
            <person name="Correr F.H."/>
            <person name="Franceschini L.M."/>
            <person name="Leite T.F."/>
            <person name="Margarido G.R.A."/>
            <person name="Almeida C.A."/>
            <person name="Ferrarezi J.A."/>
            <person name="Labate C.A."/>
        </authorList>
    </citation>
    <scope>NUCLEOTIDE SEQUENCE</scope>
    <source>
        <strain evidence="1">MF-1</strain>
    </source>
</reference>
<dbReference type="AlphaFoldDB" id="A0A9Q3EYG9"/>
<sequence length="145" mass="17114">MDQVWDRDLTKGTKKRMEIVPEGKLVESDNKLKLYQQNNSNWEDKYKQGRRFEDLEEQDLSENTQRLSGLSILEEFNDSYEKICCFLKISLSSSTYLFNQNQGITSGLTNGSQKQNRIQQDIPEYEGEEDYVIIPIIKFEELHDY</sequence>
<dbReference type="Proteomes" id="UP000765509">
    <property type="component" value="Unassembled WGS sequence"/>
</dbReference>
<keyword evidence="2" id="KW-1185">Reference proteome</keyword>